<protein>
    <submittedName>
        <fullName evidence="10">Carbohydrate-binding module family 6 protein</fullName>
    </submittedName>
</protein>
<gene>
    <name evidence="10" type="ORF">N7476_000151</name>
</gene>
<feature type="chain" id="PRO_5041197537" evidence="9">
    <location>
        <begin position="27"/>
        <end position="466"/>
    </location>
</feature>
<dbReference type="InterPro" id="IPR008979">
    <property type="entry name" value="Galactose-bd-like_sf"/>
</dbReference>
<evidence type="ECO:0000313" key="11">
    <source>
        <dbReference type="Proteomes" id="UP001147746"/>
    </source>
</evidence>
<comment type="similarity">
    <text evidence="1 8">Belongs to the glycosyl hydrolase 43 family.</text>
</comment>
<dbReference type="AlphaFoldDB" id="A0A9W9GS79"/>
<dbReference type="GO" id="GO:0030246">
    <property type="term" value="F:carbohydrate binding"/>
    <property type="evidence" value="ECO:0007669"/>
    <property type="project" value="InterPro"/>
</dbReference>
<feature type="site" description="Important for catalytic activity, responsible for pKa modulation of the active site Glu and correct orientation of both the proton donor and substrate" evidence="7">
    <location>
        <position position="152"/>
    </location>
</feature>
<dbReference type="CDD" id="cd18618">
    <property type="entry name" value="GH43_Xsa43E-like"/>
    <property type="match status" value="1"/>
</dbReference>
<dbReference type="GO" id="GO:0005975">
    <property type="term" value="P:carbohydrate metabolic process"/>
    <property type="evidence" value="ECO:0007669"/>
    <property type="project" value="InterPro"/>
</dbReference>
<keyword evidence="11" id="KW-1185">Reference proteome</keyword>
<keyword evidence="5 8" id="KW-0326">Glycosidase</keyword>
<evidence type="ECO:0000256" key="3">
    <source>
        <dbReference type="ARBA" id="ARBA00022801"/>
    </source>
</evidence>
<evidence type="ECO:0000256" key="4">
    <source>
        <dbReference type="ARBA" id="ARBA00023277"/>
    </source>
</evidence>
<dbReference type="InterPro" id="IPR023296">
    <property type="entry name" value="Glyco_hydro_beta-prop_sf"/>
</dbReference>
<proteinExistence type="inferred from homology"/>
<dbReference type="SUPFAM" id="SSF49785">
    <property type="entry name" value="Galactose-binding domain-like"/>
    <property type="match status" value="1"/>
</dbReference>
<evidence type="ECO:0000313" key="10">
    <source>
        <dbReference type="EMBL" id="KAJ5330368.1"/>
    </source>
</evidence>
<dbReference type="Gene3D" id="2.60.120.260">
    <property type="entry name" value="Galactose-binding domain-like"/>
    <property type="match status" value="1"/>
</dbReference>
<reference evidence="10" key="2">
    <citation type="journal article" date="2023" name="IMA Fungus">
        <title>Comparative genomic study of the Penicillium genus elucidates a diverse pangenome and 15 lateral gene transfer events.</title>
        <authorList>
            <person name="Petersen C."/>
            <person name="Sorensen T."/>
            <person name="Nielsen M.R."/>
            <person name="Sondergaard T.E."/>
            <person name="Sorensen J.L."/>
            <person name="Fitzpatrick D.A."/>
            <person name="Frisvad J.C."/>
            <person name="Nielsen K.L."/>
        </authorList>
    </citation>
    <scope>NUCLEOTIDE SEQUENCE</scope>
    <source>
        <strain evidence="10">IBT 21472</strain>
    </source>
</reference>
<dbReference type="InterPro" id="IPR005084">
    <property type="entry name" value="CBM6"/>
</dbReference>
<evidence type="ECO:0000256" key="2">
    <source>
        <dbReference type="ARBA" id="ARBA00022729"/>
    </source>
</evidence>
<reference evidence="10" key="1">
    <citation type="submission" date="2022-12" db="EMBL/GenBank/DDBJ databases">
        <authorList>
            <person name="Petersen C."/>
        </authorList>
    </citation>
    <scope>NUCLEOTIDE SEQUENCE</scope>
    <source>
        <strain evidence="10">IBT 21472</strain>
    </source>
</reference>
<dbReference type="PANTHER" id="PTHR43772:SF2">
    <property type="entry name" value="PUTATIVE (AFU_ORTHOLOGUE AFUA_2G04480)-RELATED"/>
    <property type="match status" value="1"/>
</dbReference>
<feature type="active site" description="Proton acceptor" evidence="6">
    <location>
        <position position="38"/>
    </location>
</feature>
<dbReference type="InterPro" id="IPR006710">
    <property type="entry name" value="Glyco_hydro_43"/>
</dbReference>
<dbReference type="GO" id="GO:0004553">
    <property type="term" value="F:hydrolase activity, hydrolyzing O-glycosyl compounds"/>
    <property type="evidence" value="ECO:0007669"/>
    <property type="project" value="InterPro"/>
</dbReference>
<dbReference type="Gene3D" id="2.115.10.20">
    <property type="entry name" value="Glycosyl hydrolase domain, family 43"/>
    <property type="match status" value="1"/>
</dbReference>
<dbReference type="CDD" id="cd04084">
    <property type="entry name" value="CBM6_xylanase-like"/>
    <property type="match status" value="1"/>
</dbReference>
<keyword evidence="4" id="KW-0119">Carbohydrate metabolism</keyword>
<dbReference type="InterPro" id="IPR052176">
    <property type="entry name" value="Glycosyl_Hydrlase_43_Enz"/>
</dbReference>
<evidence type="ECO:0000256" key="1">
    <source>
        <dbReference type="ARBA" id="ARBA00009865"/>
    </source>
</evidence>
<sequence>MRASQLLFRSLLCLSALLDGSELARAENPIIQTIYTADPAPIVYDGRLYCFTDHDMPNSTFFNMTDWRLFSTMDMVNWLDHGTVMSLKTFNWASANAWAGQVISRNEKFYYYAPMTHGATGAMAIGVGISDTITGPYVDALGHPLLENNEIDPTVFIDDDGQAYLYWANPDLWYVKLNEDMISYTGSPAQINLTVAGFGAREGSENRTTSFEEGPWVYKRNGIYYNIYAADCCAENIRYTIGTGPLGPWNYQGIIMPTQGSSFTNHPGVIDYKGYSYFFYHDGALPGGGGFDRSVAVELFTYNSDGTIPEMNMTKTGAPRIDTLDPYQRQEAELIAWEVGVSTEVCSEGGLDVCNINHGDYIKVEGVNFGGGKGAKSVEFRVSSATSGGTIEMHLSSVGGTLLGACTIPSTGGWQTWTTVSCAVSGASGIQDLYFVYTGTGTGYLFNVNWWRFSKGKPGKPRPIFT</sequence>
<dbReference type="Pfam" id="PF03422">
    <property type="entry name" value="CBM_6"/>
    <property type="match status" value="1"/>
</dbReference>
<keyword evidence="3 8" id="KW-0378">Hydrolase</keyword>
<evidence type="ECO:0000256" key="6">
    <source>
        <dbReference type="PIRSR" id="PIRSR606710-1"/>
    </source>
</evidence>
<dbReference type="PROSITE" id="PS51175">
    <property type="entry name" value="CBM6"/>
    <property type="match status" value="1"/>
</dbReference>
<evidence type="ECO:0000256" key="9">
    <source>
        <dbReference type="SAM" id="SignalP"/>
    </source>
</evidence>
<dbReference type="SMART" id="SM00606">
    <property type="entry name" value="CBD_IV"/>
    <property type="match status" value="1"/>
</dbReference>
<organism evidence="10 11">
    <name type="scientific">Penicillium atrosanguineum</name>
    <dbReference type="NCBI Taxonomy" id="1132637"/>
    <lineage>
        <taxon>Eukaryota</taxon>
        <taxon>Fungi</taxon>
        <taxon>Dikarya</taxon>
        <taxon>Ascomycota</taxon>
        <taxon>Pezizomycotina</taxon>
        <taxon>Eurotiomycetes</taxon>
        <taxon>Eurotiomycetidae</taxon>
        <taxon>Eurotiales</taxon>
        <taxon>Aspergillaceae</taxon>
        <taxon>Penicillium</taxon>
    </lineage>
</organism>
<feature type="signal peptide" evidence="9">
    <location>
        <begin position="1"/>
        <end position="26"/>
    </location>
</feature>
<dbReference type="InterPro" id="IPR006584">
    <property type="entry name" value="Cellulose-bd_IV"/>
</dbReference>
<name>A0A9W9GS79_9EURO</name>
<dbReference type="EMBL" id="JAPZBO010000001">
    <property type="protein sequence ID" value="KAJ5330368.1"/>
    <property type="molecule type" value="Genomic_DNA"/>
</dbReference>
<keyword evidence="2 9" id="KW-0732">Signal</keyword>
<feature type="active site" description="Proton donor" evidence="6">
    <location>
        <position position="213"/>
    </location>
</feature>
<accession>A0A9W9GS79</accession>
<evidence type="ECO:0000256" key="5">
    <source>
        <dbReference type="ARBA" id="ARBA00023295"/>
    </source>
</evidence>
<dbReference type="Proteomes" id="UP001147746">
    <property type="component" value="Unassembled WGS sequence"/>
</dbReference>
<comment type="caution">
    <text evidence="10">The sequence shown here is derived from an EMBL/GenBank/DDBJ whole genome shotgun (WGS) entry which is preliminary data.</text>
</comment>
<evidence type="ECO:0000256" key="7">
    <source>
        <dbReference type="PIRSR" id="PIRSR606710-2"/>
    </source>
</evidence>
<dbReference type="PANTHER" id="PTHR43772">
    <property type="entry name" value="ENDO-1,4-BETA-XYLANASE"/>
    <property type="match status" value="1"/>
</dbReference>
<dbReference type="SUPFAM" id="SSF75005">
    <property type="entry name" value="Arabinanase/levansucrase/invertase"/>
    <property type="match status" value="1"/>
</dbReference>
<dbReference type="Pfam" id="PF04616">
    <property type="entry name" value="Glyco_hydro_43"/>
    <property type="match status" value="1"/>
</dbReference>
<evidence type="ECO:0000256" key="8">
    <source>
        <dbReference type="RuleBase" id="RU361187"/>
    </source>
</evidence>